<dbReference type="SUPFAM" id="SSF47565">
    <property type="entry name" value="Insect pheromone/odorant-binding proteins"/>
    <property type="match status" value="1"/>
</dbReference>
<dbReference type="HOGENOM" id="CLU_1962305_0_0_1"/>
<dbReference type="InterPro" id="IPR036728">
    <property type="entry name" value="PBP_GOBP_sf"/>
</dbReference>
<organism evidence="1 2">
    <name type="scientific">Rhodnius prolixus</name>
    <name type="common">Triatomid bug</name>
    <dbReference type="NCBI Taxonomy" id="13249"/>
    <lineage>
        <taxon>Eukaryota</taxon>
        <taxon>Metazoa</taxon>
        <taxon>Ecdysozoa</taxon>
        <taxon>Arthropoda</taxon>
        <taxon>Hexapoda</taxon>
        <taxon>Insecta</taxon>
        <taxon>Pterygota</taxon>
        <taxon>Neoptera</taxon>
        <taxon>Paraneoptera</taxon>
        <taxon>Hemiptera</taxon>
        <taxon>Heteroptera</taxon>
        <taxon>Panheteroptera</taxon>
        <taxon>Cimicomorpha</taxon>
        <taxon>Reduviidae</taxon>
        <taxon>Triatominae</taxon>
        <taxon>Rhodnius</taxon>
    </lineage>
</organism>
<dbReference type="Pfam" id="PF01395">
    <property type="entry name" value="PBP_GOBP"/>
    <property type="match status" value="1"/>
</dbReference>
<dbReference type="RefSeq" id="XP_073982487.1">
    <property type="nucleotide sequence ID" value="XM_074126386.1"/>
</dbReference>
<dbReference type="GO" id="GO:0005549">
    <property type="term" value="F:odorant binding"/>
    <property type="evidence" value="ECO:0007669"/>
    <property type="project" value="InterPro"/>
</dbReference>
<dbReference type="InterPro" id="IPR006170">
    <property type="entry name" value="PBP/GOBP"/>
</dbReference>
<dbReference type="AlphaFoldDB" id="T1H960"/>
<keyword evidence="2" id="KW-1185">Reference proteome</keyword>
<dbReference type="VEuPathDB" id="VectorBase:RPRC000560"/>
<proteinExistence type="predicted"/>
<reference evidence="1" key="1">
    <citation type="submission" date="2015-05" db="UniProtKB">
        <authorList>
            <consortium name="EnsemblMetazoa"/>
        </authorList>
    </citation>
    <scope>IDENTIFICATION</scope>
</reference>
<dbReference type="Proteomes" id="UP000015103">
    <property type="component" value="Unassembled WGS sequence"/>
</dbReference>
<dbReference type="EnsemblMetazoa" id="RPRC000560-RA">
    <property type="protein sequence ID" value="RPRC000560-PA"/>
    <property type="gene ID" value="RPRC000560"/>
</dbReference>
<accession>T1H960</accession>
<dbReference type="GeneID" id="141453318"/>
<name>T1H960_RHOPR</name>
<dbReference type="InParanoid" id="T1H960"/>
<protein>
    <submittedName>
        <fullName evidence="1">Uncharacterized protein</fullName>
    </submittedName>
</protein>
<dbReference type="EMBL" id="ACPB03010633">
    <property type="status" value="NOT_ANNOTATED_CDS"/>
    <property type="molecule type" value="Genomic_DNA"/>
</dbReference>
<dbReference type="CDD" id="cd23992">
    <property type="entry name" value="PBP_GOBP"/>
    <property type="match status" value="1"/>
</dbReference>
<evidence type="ECO:0000313" key="1">
    <source>
        <dbReference type="EnsemblMetazoa" id="RPRC000560-PA"/>
    </source>
</evidence>
<dbReference type="Gene3D" id="1.10.238.20">
    <property type="entry name" value="Pheromone/general odorant binding protein domain"/>
    <property type="match status" value="1"/>
</dbReference>
<sequence>MKNFSLIIFNCFVICGVICVTITDTPAFFESVVEKCSAEHRIDKNEARRMIGNVRRYALTEDDKCMLSCYMKERQYFVNGKINWQRIFIPVSIMLSTESERSTMWANFLNCDKYLSYGVRNDCQIAYESLRCFEDVMNA</sequence>
<evidence type="ECO:0000313" key="2">
    <source>
        <dbReference type="Proteomes" id="UP000015103"/>
    </source>
</evidence>